<dbReference type="EMBL" id="DS113380">
    <property type="protein sequence ID" value="EAY08365.1"/>
    <property type="molecule type" value="Genomic_DNA"/>
</dbReference>
<sequence>MIAAYWIEKDGSVTYIRFKEDKPGIEYQIPNWDKVGNTSKRVYHNYNLGRRNLSKVKVTNNIPIPQIVSSPPTPELDSFPPIHQVDANSVSDREFNIPNEIFKQKPVNLDEVENLNIEDLF</sequence>
<dbReference type="AlphaFoldDB" id="A2EG89"/>
<organism evidence="1 2">
    <name type="scientific">Trichomonas vaginalis (strain ATCC PRA-98 / G3)</name>
    <dbReference type="NCBI Taxonomy" id="412133"/>
    <lineage>
        <taxon>Eukaryota</taxon>
        <taxon>Metamonada</taxon>
        <taxon>Parabasalia</taxon>
        <taxon>Trichomonadida</taxon>
        <taxon>Trichomonadidae</taxon>
        <taxon>Trichomonas</taxon>
    </lineage>
</organism>
<dbReference type="VEuPathDB" id="TrichDB:TVAG_352870"/>
<reference evidence="1" key="2">
    <citation type="journal article" date="2007" name="Science">
        <title>Draft genome sequence of the sexually transmitted pathogen Trichomonas vaginalis.</title>
        <authorList>
            <person name="Carlton J.M."/>
            <person name="Hirt R.P."/>
            <person name="Silva J.C."/>
            <person name="Delcher A.L."/>
            <person name="Schatz M."/>
            <person name="Zhao Q."/>
            <person name="Wortman J.R."/>
            <person name="Bidwell S.L."/>
            <person name="Alsmark U.C.M."/>
            <person name="Besteiro S."/>
            <person name="Sicheritz-Ponten T."/>
            <person name="Noel C.J."/>
            <person name="Dacks J.B."/>
            <person name="Foster P.G."/>
            <person name="Simillion C."/>
            <person name="Van de Peer Y."/>
            <person name="Miranda-Saavedra D."/>
            <person name="Barton G.J."/>
            <person name="Westrop G.D."/>
            <person name="Mueller S."/>
            <person name="Dessi D."/>
            <person name="Fiori P.L."/>
            <person name="Ren Q."/>
            <person name="Paulsen I."/>
            <person name="Zhang H."/>
            <person name="Bastida-Corcuera F.D."/>
            <person name="Simoes-Barbosa A."/>
            <person name="Brown M.T."/>
            <person name="Hayes R.D."/>
            <person name="Mukherjee M."/>
            <person name="Okumura C.Y."/>
            <person name="Schneider R."/>
            <person name="Smith A.J."/>
            <person name="Vanacova S."/>
            <person name="Villalvazo M."/>
            <person name="Haas B.J."/>
            <person name="Pertea M."/>
            <person name="Feldblyum T.V."/>
            <person name="Utterback T.R."/>
            <person name="Shu C.L."/>
            <person name="Osoegawa K."/>
            <person name="de Jong P.J."/>
            <person name="Hrdy I."/>
            <person name="Horvathova L."/>
            <person name="Zubacova Z."/>
            <person name="Dolezal P."/>
            <person name="Malik S.B."/>
            <person name="Logsdon J.M. Jr."/>
            <person name="Henze K."/>
            <person name="Gupta A."/>
            <person name="Wang C.C."/>
            <person name="Dunne R.L."/>
            <person name="Upcroft J.A."/>
            <person name="Upcroft P."/>
            <person name="White O."/>
            <person name="Salzberg S.L."/>
            <person name="Tang P."/>
            <person name="Chiu C.-H."/>
            <person name="Lee Y.-S."/>
            <person name="Embley T.M."/>
            <person name="Coombs G.H."/>
            <person name="Mottram J.C."/>
            <person name="Tachezy J."/>
            <person name="Fraser-Liggett C.M."/>
            <person name="Johnson P.J."/>
        </authorList>
    </citation>
    <scope>NUCLEOTIDE SEQUENCE [LARGE SCALE GENOMIC DNA]</scope>
    <source>
        <strain evidence="1">G3</strain>
    </source>
</reference>
<evidence type="ECO:0000313" key="1">
    <source>
        <dbReference type="EMBL" id="EAY08365.1"/>
    </source>
</evidence>
<evidence type="ECO:0000313" key="2">
    <source>
        <dbReference type="Proteomes" id="UP000001542"/>
    </source>
</evidence>
<dbReference type="InParanoid" id="A2EG89"/>
<proteinExistence type="predicted"/>
<dbReference type="RefSeq" id="XP_001320588.1">
    <property type="nucleotide sequence ID" value="XM_001320553.1"/>
</dbReference>
<name>A2EG89_TRIV3</name>
<dbReference type="KEGG" id="tva:4766264"/>
<accession>A2EG89</accession>
<keyword evidence="2" id="KW-1185">Reference proteome</keyword>
<protein>
    <submittedName>
        <fullName evidence="1">Uncharacterized protein</fullName>
    </submittedName>
</protein>
<reference evidence="1" key="1">
    <citation type="submission" date="2006-10" db="EMBL/GenBank/DDBJ databases">
        <authorList>
            <person name="Amadeo P."/>
            <person name="Zhao Q."/>
            <person name="Wortman J."/>
            <person name="Fraser-Liggett C."/>
            <person name="Carlton J."/>
        </authorList>
    </citation>
    <scope>NUCLEOTIDE SEQUENCE</scope>
    <source>
        <strain evidence="1">G3</strain>
    </source>
</reference>
<dbReference type="VEuPathDB" id="TrichDB:TVAGG3_0134210"/>
<gene>
    <name evidence="1" type="ORF">TVAG_352870</name>
</gene>
<dbReference type="Proteomes" id="UP000001542">
    <property type="component" value="Unassembled WGS sequence"/>
</dbReference>